<keyword evidence="4" id="KW-0560">Oxidoreductase</keyword>
<keyword evidence="5 7" id="KW-0503">Monooxygenase</keyword>
<dbReference type="Proteomes" id="UP001523392">
    <property type="component" value="Unassembled WGS sequence"/>
</dbReference>
<evidence type="ECO:0000313" key="7">
    <source>
        <dbReference type="EMBL" id="MCO6418950.1"/>
    </source>
</evidence>
<dbReference type="InterPro" id="IPR050493">
    <property type="entry name" value="FAD-dep_Monooxygenase_BioMet"/>
</dbReference>
<keyword evidence="2" id="KW-0285">Flavoprotein</keyword>
<comment type="caution">
    <text evidence="7">The sequence shown here is derived from an EMBL/GenBank/DDBJ whole genome shotgun (WGS) entry which is preliminary data.</text>
</comment>
<dbReference type="PANTHER" id="PTHR13789">
    <property type="entry name" value="MONOOXYGENASE"/>
    <property type="match status" value="1"/>
</dbReference>
<dbReference type="GO" id="GO:0004497">
    <property type="term" value="F:monooxygenase activity"/>
    <property type="evidence" value="ECO:0007669"/>
    <property type="project" value="UniProtKB-KW"/>
</dbReference>
<reference evidence="7 8" key="1">
    <citation type="submission" date="2021-12" db="EMBL/GenBank/DDBJ databases">
        <title>Siccirubricoccus leaddurans sp. nov., a high concentration Zn2+ tolerance bacterium.</title>
        <authorList>
            <person name="Cao Y."/>
        </authorList>
    </citation>
    <scope>NUCLEOTIDE SEQUENCE [LARGE SCALE GENOMIC DNA]</scope>
    <source>
        <strain evidence="7 8">KC 17139</strain>
    </source>
</reference>
<evidence type="ECO:0000256" key="5">
    <source>
        <dbReference type="ARBA" id="ARBA00023033"/>
    </source>
</evidence>
<evidence type="ECO:0000256" key="1">
    <source>
        <dbReference type="ARBA" id="ARBA00001974"/>
    </source>
</evidence>
<proteinExistence type="predicted"/>
<keyword evidence="3" id="KW-0274">FAD</keyword>
<accession>A0ABT1DDD2</accession>
<dbReference type="PANTHER" id="PTHR13789:SF318">
    <property type="entry name" value="GERANYLGERANYL DIPHOSPHATE REDUCTASE"/>
    <property type="match status" value="1"/>
</dbReference>
<evidence type="ECO:0000313" key="8">
    <source>
        <dbReference type="Proteomes" id="UP001523392"/>
    </source>
</evidence>
<dbReference type="SUPFAM" id="SSF51905">
    <property type="entry name" value="FAD/NAD(P)-binding domain"/>
    <property type="match status" value="1"/>
</dbReference>
<organism evidence="7 8">
    <name type="scientific">Siccirubricoccus soli</name>
    <dbReference type="NCBI Taxonomy" id="2899147"/>
    <lineage>
        <taxon>Bacteria</taxon>
        <taxon>Pseudomonadati</taxon>
        <taxon>Pseudomonadota</taxon>
        <taxon>Alphaproteobacteria</taxon>
        <taxon>Acetobacterales</taxon>
        <taxon>Roseomonadaceae</taxon>
        <taxon>Siccirubricoccus</taxon>
    </lineage>
</organism>
<dbReference type="Gene3D" id="3.50.50.60">
    <property type="entry name" value="FAD/NAD(P)-binding domain"/>
    <property type="match status" value="1"/>
</dbReference>
<keyword evidence="8" id="KW-1185">Reference proteome</keyword>
<protein>
    <submittedName>
        <fullName evidence="7">FAD-dependent monooxygenase</fullName>
    </submittedName>
</protein>
<dbReference type="InterPro" id="IPR002938">
    <property type="entry name" value="FAD-bd"/>
</dbReference>
<dbReference type="EMBL" id="JAFIRR010000160">
    <property type="protein sequence ID" value="MCO6418950.1"/>
    <property type="molecule type" value="Genomic_DNA"/>
</dbReference>
<dbReference type="PRINTS" id="PR00420">
    <property type="entry name" value="RNGMNOXGNASE"/>
</dbReference>
<gene>
    <name evidence="7" type="ORF">JYK14_22720</name>
</gene>
<evidence type="ECO:0000259" key="6">
    <source>
        <dbReference type="Pfam" id="PF01494"/>
    </source>
</evidence>
<dbReference type="Pfam" id="PF01494">
    <property type="entry name" value="FAD_binding_3"/>
    <property type="match status" value="1"/>
</dbReference>
<evidence type="ECO:0000256" key="3">
    <source>
        <dbReference type="ARBA" id="ARBA00022827"/>
    </source>
</evidence>
<sequence length="398" mass="43181">MAAKPRVVILGAGIGGLIAALALLRRGFAVEVHEQAQALREVGAGVQISSNGARVLYELGVGEAVAAVSSETRGKEIRLWNTGQAWPIADVLAEAKARYGYPYFTVYRPDLLAALEAAVRAAAPQAIHLGHKAEGFEATAQGVRLRFTDGDMAEGDVLVGADGIHSVVRRQLWGEGAARFTGLLAWRGVIPMARLPAHLNRPVGSNWVGPGRHVVHYPLRCGELMNFVGVVEGVDWQVESWTARGSQAELHRDFAGWHPDIHAMIDAIETPFRWAFLARDPLPRWGQGRVTLLGDACHPTLPFMAQGAVMAIEDGFILARALAEIPGPEAALDRYEAARRDRTARVVTGSAANTKRFHNPELAHAEGAAAYVAREFAVEAMLERTEWLYTYDVTQVAL</sequence>
<dbReference type="InterPro" id="IPR036188">
    <property type="entry name" value="FAD/NAD-bd_sf"/>
</dbReference>
<feature type="domain" description="FAD-binding" evidence="6">
    <location>
        <begin position="6"/>
        <end position="348"/>
    </location>
</feature>
<name>A0ABT1DDD2_9PROT</name>
<comment type="cofactor">
    <cofactor evidence="1">
        <name>FAD</name>
        <dbReference type="ChEBI" id="CHEBI:57692"/>
    </cofactor>
</comment>
<evidence type="ECO:0000256" key="2">
    <source>
        <dbReference type="ARBA" id="ARBA00022630"/>
    </source>
</evidence>
<evidence type="ECO:0000256" key="4">
    <source>
        <dbReference type="ARBA" id="ARBA00023002"/>
    </source>
</evidence>
<dbReference type="RefSeq" id="WP_252955576.1">
    <property type="nucleotide sequence ID" value="NZ_JAFIRR010000160.1"/>
</dbReference>
<dbReference type="SUPFAM" id="SSF54373">
    <property type="entry name" value="FAD-linked reductases, C-terminal domain"/>
    <property type="match status" value="1"/>
</dbReference>